<feature type="compositionally biased region" description="Basic residues" evidence="4">
    <location>
        <begin position="375"/>
        <end position="385"/>
    </location>
</feature>
<dbReference type="Gene3D" id="6.10.140.1620">
    <property type="match status" value="1"/>
</dbReference>
<comment type="subunit">
    <text evidence="2">Binds SCAR.</text>
</comment>
<sequence length="402" mass="45421">MIHAGPITRERLARELKQVEFRVTAMGLRFAACTSLFTAALPSPLPSSSLQFTRLTKRPNFDSSMEAIYPSASLNYSQFDGSTFDELSMEQSLLFSDSLKDLKNLKAQLYSAAEYFELSYITDDHKQFVVNTLKDYAIKALINTVDHLGSVSYKVNGVLNEKVDAISAAEFRVSSIEQKIRTTQELVDREGLTQQALVIKTPRYHKRYVLPGKSVFLLRGQTMPESGKYAMPKYEIHNAAKKNIEPPKFESVHNADKKIESAKLQSVQKPTLDKAPSLRKTQTMPKSPSVRARSVSPRKLRSPSPSQHFGKYFSPDKRAPSPVPVSNPLARSGSLAIRPKTLNSSFSMQQTKKSISMKLHAERNDQKDTEQNPSRGKKLLKTLLSRRKSKKDDTIYNYFEEY</sequence>
<organism evidence="5 6">
    <name type="scientific">Zingiber officinale</name>
    <name type="common">Ginger</name>
    <name type="synonym">Amomum zingiber</name>
    <dbReference type="NCBI Taxonomy" id="94328"/>
    <lineage>
        <taxon>Eukaryota</taxon>
        <taxon>Viridiplantae</taxon>
        <taxon>Streptophyta</taxon>
        <taxon>Embryophyta</taxon>
        <taxon>Tracheophyta</taxon>
        <taxon>Spermatophyta</taxon>
        <taxon>Magnoliopsida</taxon>
        <taxon>Liliopsida</taxon>
        <taxon>Zingiberales</taxon>
        <taxon>Zingiberaceae</taxon>
        <taxon>Zingiber</taxon>
    </lineage>
</organism>
<dbReference type="Proteomes" id="UP000734854">
    <property type="component" value="Unassembled WGS sequence"/>
</dbReference>
<dbReference type="EMBL" id="JACMSC010000001">
    <property type="protein sequence ID" value="KAG6537534.1"/>
    <property type="molecule type" value="Genomic_DNA"/>
</dbReference>
<feature type="compositionally biased region" description="Low complexity" evidence="4">
    <location>
        <begin position="285"/>
        <end position="295"/>
    </location>
</feature>
<evidence type="ECO:0000256" key="3">
    <source>
        <dbReference type="ARBA" id="ARBA00025223"/>
    </source>
</evidence>
<dbReference type="PANTHER" id="PTHR10460:SF10">
    <property type="entry name" value="PROTEIN ABIL3"/>
    <property type="match status" value="1"/>
</dbReference>
<reference evidence="5 6" key="1">
    <citation type="submission" date="2020-08" db="EMBL/GenBank/DDBJ databases">
        <title>Plant Genome Project.</title>
        <authorList>
            <person name="Zhang R.-G."/>
        </authorList>
    </citation>
    <scope>NUCLEOTIDE SEQUENCE [LARGE SCALE GENOMIC DNA]</scope>
    <source>
        <tissue evidence="5">Rhizome</tissue>
    </source>
</reference>
<evidence type="ECO:0000256" key="1">
    <source>
        <dbReference type="ARBA" id="ARBA00010020"/>
    </source>
</evidence>
<feature type="compositionally biased region" description="Polar residues" evidence="4">
    <location>
        <begin position="341"/>
        <end position="354"/>
    </location>
</feature>
<keyword evidence="6" id="KW-1185">Reference proteome</keyword>
<dbReference type="InterPro" id="IPR028457">
    <property type="entry name" value="ABI"/>
</dbReference>
<evidence type="ECO:0000313" key="5">
    <source>
        <dbReference type="EMBL" id="KAG6537534.1"/>
    </source>
</evidence>
<evidence type="ECO:0000256" key="2">
    <source>
        <dbReference type="ARBA" id="ARBA00011513"/>
    </source>
</evidence>
<accession>A0A8J5I775</accession>
<proteinExistence type="inferred from homology"/>
<name>A0A8J5I775_ZINOF</name>
<feature type="region of interest" description="Disordered" evidence="4">
    <location>
        <begin position="260"/>
        <end position="385"/>
    </location>
</feature>
<comment type="caution">
    <text evidence="5">The sequence shown here is derived from an EMBL/GenBank/DDBJ whole genome shotgun (WGS) entry which is preliminary data.</text>
</comment>
<gene>
    <name evidence="5" type="ORF">ZIOFF_002628</name>
</gene>
<comment type="similarity">
    <text evidence="1">Belongs to the ABI family.</text>
</comment>
<feature type="compositionally biased region" description="Basic and acidic residues" evidence="4">
    <location>
        <begin position="359"/>
        <end position="370"/>
    </location>
</feature>
<evidence type="ECO:0000256" key="4">
    <source>
        <dbReference type="SAM" id="MobiDB-lite"/>
    </source>
</evidence>
<evidence type="ECO:0000313" key="6">
    <source>
        <dbReference type="Proteomes" id="UP000734854"/>
    </source>
</evidence>
<comment type="function">
    <text evidence="3">Involved in regulation of actin and microtubule organization. Part of a WAVE complex that activates the Arp2/3 complex.</text>
</comment>
<dbReference type="PANTHER" id="PTHR10460">
    <property type="entry name" value="ABL INTERACTOR FAMILY MEMBER"/>
    <property type="match status" value="1"/>
</dbReference>
<protein>
    <submittedName>
        <fullName evidence="5">Uncharacterized protein</fullName>
    </submittedName>
</protein>
<dbReference type="AlphaFoldDB" id="A0A8J5I775"/>